<dbReference type="InterPro" id="IPR012340">
    <property type="entry name" value="NA-bd_OB-fold"/>
</dbReference>
<dbReference type="Pfam" id="PF01588">
    <property type="entry name" value="tRNA_bind"/>
    <property type="match status" value="1"/>
</dbReference>
<comment type="subcellular location">
    <subcellularLocation>
        <location evidence="1">Cytoplasm</location>
    </subcellularLocation>
</comment>
<dbReference type="GO" id="GO:0000049">
    <property type="term" value="F:tRNA binding"/>
    <property type="evidence" value="ECO:0007669"/>
    <property type="project" value="UniProtKB-UniRule"/>
</dbReference>
<dbReference type="PANTHER" id="PTHR11586:SF33">
    <property type="entry name" value="AMINOACYL TRNA SYNTHASE COMPLEX-INTERACTING MULTIFUNCTIONAL PROTEIN 1"/>
    <property type="match status" value="1"/>
</dbReference>
<evidence type="ECO:0000259" key="8">
    <source>
        <dbReference type="PROSITE" id="PS50886"/>
    </source>
</evidence>
<dbReference type="EMBL" id="CALTRL010001100">
    <property type="protein sequence ID" value="CAH7670973.1"/>
    <property type="molecule type" value="Genomic_DNA"/>
</dbReference>
<protein>
    <recommendedName>
        <fullName evidence="8">tRNA-binding domain-containing protein</fullName>
    </recommendedName>
</protein>
<dbReference type="PANTHER" id="PTHR11586">
    <property type="entry name" value="TRNA-AMINOACYLATION COFACTOR ARC1 FAMILY MEMBER"/>
    <property type="match status" value="1"/>
</dbReference>
<dbReference type="InterPro" id="IPR002547">
    <property type="entry name" value="tRNA-bd_dom"/>
</dbReference>
<evidence type="ECO:0000313" key="10">
    <source>
        <dbReference type="EMBL" id="CAH7683953.1"/>
    </source>
</evidence>
<evidence type="ECO:0000256" key="3">
    <source>
        <dbReference type="ARBA" id="ARBA00022555"/>
    </source>
</evidence>
<evidence type="ECO:0000256" key="1">
    <source>
        <dbReference type="ARBA" id="ARBA00004496"/>
    </source>
</evidence>
<keyword evidence="11" id="KW-1185">Reference proteome</keyword>
<proteinExistence type="predicted"/>
<evidence type="ECO:0000256" key="2">
    <source>
        <dbReference type="ARBA" id="ARBA00022490"/>
    </source>
</evidence>
<dbReference type="PROSITE" id="PS50886">
    <property type="entry name" value="TRBD"/>
    <property type="match status" value="1"/>
</dbReference>
<dbReference type="CDD" id="cd02799">
    <property type="entry name" value="tRNA_bind_EMAP-II_like"/>
    <property type="match status" value="1"/>
</dbReference>
<dbReference type="FunFam" id="2.40.50.140:FF:000047">
    <property type="entry name" value="tyrosine--tRNA ligase, cytoplasmic isoform X2"/>
    <property type="match status" value="1"/>
</dbReference>
<evidence type="ECO:0000256" key="5">
    <source>
        <dbReference type="ARBA" id="ARBA00022917"/>
    </source>
</evidence>
<keyword evidence="4 6" id="KW-0694">RNA-binding</keyword>
<reference evidence="10" key="1">
    <citation type="submission" date="2022-06" db="EMBL/GenBank/DDBJ databases">
        <authorList>
            <consortium name="SYNGENTA / RWTH Aachen University"/>
        </authorList>
    </citation>
    <scope>NUCLEOTIDE SEQUENCE</scope>
</reference>
<dbReference type="GO" id="GO:0017102">
    <property type="term" value="C:methionyl glutamyl tRNA synthetase complex"/>
    <property type="evidence" value="ECO:0007669"/>
    <property type="project" value="TreeGrafter"/>
</dbReference>
<keyword evidence="2" id="KW-0963">Cytoplasm</keyword>
<dbReference type="EMBL" id="CALTRL010005041">
    <property type="protein sequence ID" value="CAH7683953.1"/>
    <property type="molecule type" value="Genomic_DNA"/>
</dbReference>
<feature type="domain" description="TRNA-binding" evidence="8">
    <location>
        <begin position="71"/>
        <end position="178"/>
    </location>
</feature>
<evidence type="ECO:0000256" key="7">
    <source>
        <dbReference type="SAM" id="MobiDB-lite"/>
    </source>
</evidence>
<sequence length="245" mass="27454">MIDQVKNNETSEEDLQEINDKKINQSDPKLDETEVNVEESKLSKKSNKESKRQPITNSKNKKKDDELVELLPSIIDLRVGKIIDVQKHPEADLLYVEKIDFGEEEPRTVVSGLVRYVPIEQMKDRTLIGVCNLKPVNMRGIKSFAMVLAASSKDGKDGMGSVELVEPPIGSEPGNRVYFEGFESGKPIDQLNPKKKQFESIQPNLTSLETRECCWIDVKNGSKVHRLMTDLGPCKTQSLIGASLS</sequence>
<gene>
    <name evidence="10" type="ORF">PPACK8108_LOCUS17805</name>
    <name evidence="9" type="ORF">PPACK8108_LOCUS5727</name>
</gene>
<feature type="region of interest" description="Disordered" evidence="7">
    <location>
        <begin position="1"/>
        <end position="60"/>
    </location>
</feature>
<dbReference type="Proteomes" id="UP001153365">
    <property type="component" value="Unassembled WGS sequence"/>
</dbReference>
<feature type="compositionally biased region" description="Basic and acidic residues" evidence="7">
    <location>
        <begin position="18"/>
        <end position="52"/>
    </location>
</feature>
<dbReference type="Gene3D" id="2.40.50.140">
    <property type="entry name" value="Nucleic acid-binding proteins"/>
    <property type="match status" value="1"/>
</dbReference>
<dbReference type="AlphaFoldDB" id="A0AAV0BCH7"/>
<dbReference type="SUPFAM" id="SSF50249">
    <property type="entry name" value="Nucleic acid-binding proteins"/>
    <property type="match status" value="1"/>
</dbReference>
<keyword evidence="5" id="KW-0648">Protein biosynthesis</keyword>
<keyword evidence="3 6" id="KW-0820">tRNA-binding</keyword>
<accession>A0AAV0BCH7</accession>
<evidence type="ECO:0000313" key="11">
    <source>
        <dbReference type="Proteomes" id="UP001153365"/>
    </source>
</evidence>
<organism evidence="10 11">
    <name type="scientific">Phakopsora pachyrhizi</name>
    <name type="common">Asian soybean rust disease fungus</name>
    <dbReference type="NCBI Taxonomy" id="170000"/>
    <lineage>
        <taxon>Eukaryota</taxon>
        <taxon>Fungi</taxon>
        <taxon>Dikarya</taxon>
        <taxon>Basidiomycota</taxon>
        <taxon>Pucciniomycotina</taxon>
        <taxon>Pucciniomycetes</taxon>
        <taxon>Pucciniales</taxon>
        <taxon>Phakopsoraceae</taxon>
        <taxon>Phakopsora</taxon>
    </lineage>
</organism>
<evidence type="ECO:0000313" key="9">
    <source>
        <dbReference type="EMBL" id="CAH7670973.1"/>
    </source>
</evidence>
<evidence type="ECO:0000256" key="6">
    <source>
        <dbReference type="PROSITE-ProRule" id="PRU00209"/>
    </source>
</evidence>
<name>A0AAV0BCH7_PHAPC</name>
<evidence type="ECO:0000256" key="4">
    <source>
        <dbReference type="ARBA" id="ARBA00022884"/>
    </source>
</evidence>
<comment type="caution">
    <text evidence="10">The sequence shown here is derived from an EMBL/GenBank/DDBJ whole genome shotgun (WGS) entry which is preliminary data.</text>
</comment>
<dbReference type="InterPro" id="IPR051270">
    <property type="entry name" value="Tyrosine-tRNA_ligase_regulator"/>
</dbReference>
<dbReference type="GO" id="GO:0006412">
    <property type="term" value="P:translation"/>
    <property type="evidence" value="ECO:0007669"/>
    <property type="project" value="UniProtKB-KW"/>
</dbReference>